<dbReference type="GeneID" id="120105082"/>
<dbReference type="OrthoDB" id="1749014at2759"/>
<evidence type="ECO:0000313" key="2">
    <source>
        <dbReference type="Proteomes" id="UP000228380"/>
    </source>
</evidence>
<feature type="region of interest" description="Disordered" evidence="1">
    <location>
        <begin position="90"/>
        <end position="142"/>
    </location>
</feature>
<feature type="region of interest" description="Disordered" evidence="1">
    <location>
        <begin position="48"/>
        <end position="69"/>
    </location>
</feature>
<sequence>MYDKVRLLETLEEHTVLRHQREEEKRRIWEQKRLREQFAAKHEALFGSKPSPMQQVTGKKPLGQSSNANMVTGTLTSRCVSTPWLGYPYTHRPQPLSNSMKKPGPSQFSSFEKKTKNSTSLTKGRKPFNATSPSTKSIKSKLPDLKTPLALKTIKSKEEYTNGNFWNGP</sequence>
<dbReference type="Proteomes" id="UP000228380">
    <property type="component" value="Unplaced"/>
</dbReference>
<dbReference type="Gene3D" id="1.20.58.1520">
    <property type="match status" value="1"/>
</dbReference>
<reference evidence="3" key="1">
    <citation type="submission" date="2025-08" db="UniProtKB">
        <authorList>
            <consortium name="RefSeq"/>
        </authorList>
    </citation>
    <scope>IDENTIFICATION</scope>
    <source>
        <tissue evidence="3">Young leaves</tissue>
    </source>
</reference>
<proteinExistence type="predicted"/>
<accession>A0A8B8ZG22</accession>
<feature type="compositionally biased region" description="Polar residues" evidence="1">
    <location>
        <begin position="51"/>
        <end position="69"/>
    </location>
</feature>
<evidence type="ECO:0000256" key="1">
    <source>
        <dbReference type="SAM" id="MobiDB-lite"/>
    </source>
</evidence>
<gene>
    <name evidence="3" type="primary">LOC120105082</name>
</gene>
<evidence type="ECO:0000313" key="3">
    <source>
        <dbReference type="RefSeq" id="XP_038973095.1"/>
    </source>
</evidence>
<organism evidence="2 3">
    <name type="scientific">Phoenix dactylifera</name>
    <name type="common">Date palm</name>
    <dbReference type="NCBI Taxonomy" id="42345"/>
    <lineage>
        <taxon>Eukaryota</taxon>
        <taxon>Viridiplantae</taxon>
        <taxon>Streptophyta</taxon>
        <taxon>Embryophyta</taxon>
        <taxon>Tracheophyta</taxon>
        <taxon>Spermatophyta</taxon>
        <taxon>Magnoliopsida</taxon>
        <taxon>Liliopsida</taxon>
        <taxon>Arecaceae</taxon>
        <taxon>Coryphoideae</taxon>
        <taxon>Phoeniceae</taxon>
        <taxon>Phoenix</taxon>
    </lineage>
</organism>
<keyword evidence="2" id="KW-1185">Reference proteome</keyword>
<dbReference type="AlphaFoldDB" id="A0A8B8ZG22"/>
<protein>
    <submittedName>
        <fullName evidence="3">65-kDa microtubule-associated protein 3-like</fullName>
    </submittedName>
</protein>
<dbReference type="RefSeq" id="XP_038973095.1">
    <property type="nucleotide sequence ID" value="XM_039117167.1"/>
</dbReference>
<dbReference type="KEGG" id="pda:120105082"/>
<name>A0A8B8ZG22_PHODC</name>
<feature type="compositionally biased region" description="Polar residues" evidence="1">
    <location>
        <begin position="95"/>
        <end position="110"/>
    </location>
</feature>